<reference evidence="1" key="1">
    <citation type="journal article" date="2021" name="PeerJ">
        <title>Extensive microbial diversity within the chicken gut microbiome revealed by metagenomics and culture.</title>
        <authorList>
            <person name="Gilroy R."/>
            <person name="Ravi A."/>
            <person name="Getino M."/>
            <person name="Pursley I."/>
            <person name="Horton D.L."/>
            <person name="Alikhan N.F."/>
            <person name="Baker D."/>
            <person name="Gharbi K."/>
            <person name="Hall N."/>
            <person name="Watson M."/>
            <person name="Adriaenssens E.M."/>
            <person name="Foster-Nyarko E."/>
            <person name="Jarju S."/>
            <person name="Secka A."/>
            <person name="Antonio M."/>
            <person name="Oren A."/>
            <person name="Chaudhuri R.R."/>
            <person name="La Ragione R."/>
            <person name="Hildebrand F."/>
            <person name="Pallen M.J."/>
        </authorList>
    </citation>
    <scope>NUCLEOTIDE SEQUENCE</scope>
    <source>
        <strain evidence="1">ChiHjej10B9-4811</strain>
    </source>
</reference>
<dbReference type="PANTHER" id="PTHR38733">
    <property type="entry name" value="PROTEIN MCRC"/>
    <property type="match status" value="1"/>
</dbReference>
<dbReference type="AlphaFoldDB" id="A0A9D2ZU28"/>
<comment type="caution">
    <text evidence="1">The sequence shown here is derived from an EMBL/GenBank/DDBJ whole genome shotgun (WGS) entry which is preliminary data.</text>
</comment>
<name>A0A9D2ZU28_9MICC</name>
<dbReference type="Proteomes" id="UP000823908">
    <property type="component" value="Unassembled WGS sequence"/>
</dbReference>
<sequence length="328" mass="36455">MPDVPQLKIQFYRQFLSQAEEAVRQRKPVFLEAQDELTFIRGRMVPQGLMKRKAQHRMPVLCEYDSLTADSHIWQVIRAAVQVTGQETDSHVKSRSIEIDAHLRDVGIKTAAAVLRERLSSTELARVAVSLRNTYLLARSILARQLGIGFESPVYSGGVIANIKIVSSDLWERLVAGYLEEATGLMPDEQLETHLYYDEAGQSAAHPKRPDLVLMGSQRPVVIDAKYKAKPLGIAKASSSDQYQLTTYAYRLAADAFLAYPCPAEQALADYKVSYLAQLGSPPSGKLDNGHLAYRIGVLSLPFPSPGAADFSLAEVYRERSREIFRGS</sequence>
<proteinExistence type="predicted"/>
<protein>
    <submittedName>
        <fullName evidence="1">McrC family protein</fullName>
    </submittedName>
</protein>
<accession>A0A9D2ZU28</accession>
<evidence type="ECO:0000313" key="2">
    <source>
        <dbReference type="Proteomes" id="UP000823908"/>
    </source>
</evidence>
<reference evidence="1" key="2">
    <citation type="submission" date="2021-04" db="EMBL/GenBank/DDBJ databases">
        <authorList>
            <person name="Gilroy R."/>
        </authorList>
    </citation>
    <scope>NUCLEOTIDE SEQUENCE</scope>
    <source>
        <strain evidence="1">ChiHjej10B9-4811</strain>
    </source>
</reference>
<dbReference type="EMBL" id="DWUS01000205">
    <property type="protein sequence ID" value="HJD52014.1"/>
    <property type="molecule type" value="Genomic_DNA"/>
</dbReference>
<gene>
    <name evidence="1" type="ORF">H9908_09145</name>
</gene>
<organism evidence="1 2">
    <name type="scientific">Candidatus Rothia avistercoris</name>
    <dbReference type="NCBI Taxonomy" id="2840479"/>
    <lineage>
        <taxon>Bacteria</taxon>
        <taxon>Bacillati</taxon>
        <taxon>Actinomycetota</taxon>
        <taxon>Actinomycetes</taxon>
        <taxon>Micrococcales</taxon>
        <taxon>Micrococcaceae</taxon>
        <taxon>Rothia</taxon>
    </lineage>
</organism>
<dbReference type="InterPro" id="IPR019292">
    <property type="entry name" value="McrC"/>
</dbReference>
<dbReference type="PANTHER" id="PTHR38733:SF1">
    <property type="entry name" value="TYPE IV METHYL-DIRECTED RESTRICTION ENZYME ECOKMCRBC"/>
    <property type="match status" value="1"/>
</dbReference>
<dbReference type="Pfam" id="PF10117">
    <property type="entry name" value="McrBC"/>
    <property type="match status" value="1"/>
</dbReference>
<evidence type="ECO:0000313" key="1">
    <source>
        <dbReference type="EMBL" id="HJD52014.1"/>
    </source>
</evidence>